<dbReference type="EMBL" id="ANIZ01000610">
    <property type="protein sequence ID" value="ETI53854.1"/>
    <property type="molecule type" value="Genomic_DNA"/>
</dbReference>
<dbReference type="HOGENOM" id="CLU_1036136_0_0_1"/>
<feature type="region of interest" description="Disordered" evidence="1">
    <location>
        <begin position="133"/>
        <end position="235"/>
    </location>
</feature>
<evidence type="ECO:0000256" key="1">
    <source>
        <dbReference type="SAM" id="MobiDB-lite"/>
    </source>
</evidence>
<dbReference type="Proteomes" id="UP000018721">
    <property type="component" value="Unassembled WGS sequence"/>
</dbReference>
<accession>V9FQX1</accession>
<evidence type="ECO:0000259" key="2">
    <source>
        <dbReference type="PROSITE" id="PS51294"/>
    </source>
</evidence>
<evidence type="ECO:0000313" key="4">
    <source>
        <dbReference type="Proteomes" id="UP000018721"/>
    </source>
</evidence>
<feature type="compositionally biased region" description="Polar residues" evidence="1">
    <location>
        <begin position="215"/>
        <end position="225"/>
    </location>
</feature>
<dbReference type="SMART" id="SM00717">
    <property type="entry name" value="SANT"/>
    <property type="match status" value="1"/>
</dbReference>
<keyword evidence="4" id="KW-1185">Reference proteome</keyword>
<dbReference type="OrthoDB" id="125695at2759"/>
<dbReference type="CDD" id="cd00167">
    <property type="entry name" value="SANT"/>
    <property type="match status" value="1"/>
</dbReference>
<comment type="caution">
    <text evidence="3">The sequence shown here is derived from an EMBL/GenBank/DDBJ whole genome shotgun (WGS) entry which is preliminary data.</text>
</comment>
<feature type="domain" description="HTH myb-type" evidence="2">
    <location>
        <begin position="46"/>
        <end position="93"/>
    </location>
</feature>
<feature type="compositionally biased region" description="Basic and acidic residues" evidence="1">
    <location>
        <begin position="258"/>
        <end position="269"/>
    </location>
</feature>
<dbReference type="SUPFAM" id="SSF46689">
    <property type="entry name" value="Homeodomain-like"/>
    <property type="match status" value="1"/>
</dbReference>
<feature type="compositionally biased region" description="Basic and acidic residues" evidence="1">
    <location>
        <begin position="167"/>
        <end position="176"/>
    </location>
</feature>
<dbReference type="eggNOG" id="ENOG502RGHZ">
    <property type="taxonomic scope" value="Eukaryota"/>
</dbReference>
<proteinExistence type="predicted"/>
<name>V9FQX1_PHYNI</name>
<protein>
    <recommendedName>
        <fullName evidence="2">HTH myb-type domain-containing protein</fullName>
    </recommendedName>
</protein>
<feature type="region of interest" description="Disordered" evidence="1">
    <location>
        <begin position="249"/>
        <end position="269"/>
    </location>
</feature>
<dbReference type="InterPro" id="IPR001005">
    <property type="entry name" value="SANT/Myb"/>
</dbReference>
<sequence>MLLRSLGNLHYNEAPAMISPEVMQELLAVRRVLHYLPESQYTEKGWTPHEQQLFWVAVSKYPQGPWSAIAKYIGTKTTRQAMTHAQKLRQKLKRWNSRLRRNPAVSSLMDEVVVTASGNVAFPVSANRTPSANPYNISPTGSLTPVTTPSTVQQRSARAPNDVPTDLESKDHEQHGIRCSPESYVSVPASTGQVHHGRYKNPGRLPTRFTFGRYPQSQGPISTRHNSSEDHTLPTSIPHEFVDELAKSLLEEDNADNDDTRKELKEIND</sequence>
<dbReference type="Gene3D" id="1.10.10.60">
    <property type="entry name" value="Homeodomain-like"/>
    <property type="match status" value="1"/>
</dbReference>
<feature type="compositionally biased region" description="Polar residues" evidence="1">
    <location>
        <begin position="133"/>
        <end position="156"/>
    </location>
</feature>
<reference evidence="3 4" key="1">
    <citation type="submission" date="2013-11" db="EMBL/GenBank/DDBJ databases">
        <title>The Genome Sequence of Phytophthora parasitica P1569.</title>
        <authorList>
            <consortium name="The Broad Institute Genomics Platform"/>
            <person name="Russ C."/>
            <person name="Tyler B."/>
            <person name="Panabieres F."/>
            <person name="Shan W."/>
            <person name="Tripathy S."/>
            <person name="Grunwald N."/>
            <person name="Machado M."/>
            <person name="Johnson C.S."/>
            <person name="Arredondo F."/>
            <person name="Hong C."/>
            <person name="Coffey M."/>
            <person name="Young S.K."/>
            <person name="Zeng Q."/>
            <person name="Gargeya S."/>
            <person name="Fitzgerald M."/>
            <person name="Abouelleil A."/>
            <person name="Alvarado L."/>
            <person name="Chapman S.B."/>
            <person name="Gainer-Dewar J."/>
            <person name="Goldberg J."/>
            <person name="Griggs A."/>
            <person name="Gujja S."/>
            <person name="Hansen M."/>
            <person name="Howarth C."/>
            <person name="Imamovic A."/>
            <person name="Ireland A."/>
            <person name="Larimer J."/>
            <person name="McCowan C."/>
            <person name="Murphy C."/>
            <person name="Pearson M."/>
            <person name="Poon T.W."/>
            <person name="Priest M."/>
            <person name="Roberts A."/>
            <person name="Saif S."/>
            <person name="Shea T."/>
            <person name="Sykes S."/>
            <person name="Wortman J."/>
            <person name="Nusbaum C."/>
            <person name="Birren B."/>
        </authorList>
    </citation>
    <scope>NUCLEOTIDE SEQUENCE [LARGE SCALE GENOMIC DNA]</scope>
    <source>
        <strain evidence="3 4">P1569</strain>
    </source>
</reference>
<dbReference type="InterPro" id="IPR017930">
    <property type="entry name" value="Myb_dom"/>
</dbReference>
<evidence type="ECO:0000313" key="3">
    <source>
        <dbReference type="EMBL" id="ETI53854.1"/>
    </source>
</evidence>
<dbReference type="Pfam" id="PF00249">
    <property type="entry name" value="Myb_DNA-binding"/>
    <property type="match status" value="1"/>
</dbReference>
<dbReference type="InterPro" id="IPR009057">
    <property type="entry name" value="Homeodomain-like_sf"/>
</dbReference>
<dbReference type="PROSITE" id="PS51294">
    <property type="entry name" value="HTH_MYB"/>
    <property type="match status" value="1"/>
</dbReference>
<organism evidence="3 4">
    <name type="scientific">Phytophthora nicotianae P1569</name>
    <dbReference type="NCBI Taxonomy" id="1317065"/>
    <lineage>
        <taxon>Eukaryota</taxon>
        <taxon>Sar</taxon>
        <taxon>Stramenopiles</taxon>
        <taxon>Oomycota</taxon>
        <taxon>Peronosporomycetes</taxon>
        <taxon>Peronosporales</taxon>
        <taxon>Peronosporaceae</taxon>
        <taxon>Phytophthora</taxon>
    </lineage>
</organism>
<gene>
    <name evidence="3" type="ORF">F443_03251</name>
</gene>
<dbReference type="AlphaFoldDB" id="V9FQX1"/>